<dbReference type="EMBL" id="AZMM01007554">
    <property type="protein sequence ID" value="ETJ38317.1"/>
    <property type="molecule type" value="Genomic_DNA"/>
</dbReference>
<feature type="non-terminal residue" evidence="1">
    <location>
        <position position="86"/>
    </location>
</feature>
<sequence length="86" mass="9776">PVLLVRSQYRRTLRSMMPVLRSLAEGHTSTSRAQVERNQMVHELIRGSALLSATRPDAPQALQDWSKVDRTVTETGYDLLSVCWHT</sequence>
<accession>W1Y731</accession>
<reference evidence="1" key="1">
    <citation type="submission" date="2013-12" db="EMBL/GenBank/DDBJ databases">
        <title>A Varibaculum cambriense genome reconstructed from a premature infant gut community with otherwise low bacterial novelty that shifts toward anaerobic metabolism during the third week of life.</title>
        <authorList>
            <person name="Brown C.T."/>
            <person name="Sharon I."/>
            <person name="Thomas B.C."/>
            <person name="Castelle C.J."/>
            <person name="Morowitz M.J."/>
            <person name="Banfield J.F."/>
        </authorList>
    </citation>
    <scope>NUCLEOTIDE SEQUENCE</scope>
</reference>
<comment type="caution">
    <text evidence="1">The sequence shown here is derived from an EMBL/GenBank/DDBJ whole genome shotgun (WGS) entry which is preliminary data.</text>
</comment>
<evidence type="ECO:0000313" key="1">
    <source>
        <dbReference type="EMBL" id="ETJ38317.1"/>
    </source>
</evidence>
<feature type="non-terminal residue" evidence="1">
    <location>
        <position position="1"/>
    </location>
</feature>
<gene>
    <name evidence="1" type="ORF">Q604_UNBC07554G0001</name>
</gene>
<proteinExistence type="predicted"/>
<protein>
    <submittedName>
        <fullName evidence="1">Membrane spanning protein</fullName>
    </submittedName>
</protein>
<organism evidence="1">
    <name type="scientific">human gut metagenome</name>
    <dbReference type="NCBI Taxonomy" id="408170"/>
    <lineage>
        <taxon>unclassified sequences</taxon>
        <taxon>metagenomes</taxon>
        <taxon>organismal metagenomes</taxon>
    </lineage>
</organism>
<name>W1Y731_9ZZZZ</name>
<dbReference type="AlphaFoldDB" id="W1Y731"/>